<evidence type="ECO:0000313" key="2">
    <source>
        <dbReference type="Proteomes" id="UP000077069"/>
    </source>
</evidence>
<dbReference type="RefSeq" id="XP_018030391.1">
    <property type="nucleotide sequence ID" value="XM_018180513.1"/>
</dbReference>
<gene>
    <name evidence="1" type="ORF">CC84DRAFT_1180852</name>
</gene>
<dbReference type="InterPro" id="IPR038883">
    <property type="entry name" value="AN11006-like"/>
</dbReference>
<dbReference type="InParanoid" id="A0A177BY18"/>
<accession>A0A177BY18</accession>
<evidence type="ECO:0000313" key="1">
    <source>
        <dbReference type="EMBL" id="OAG00026.1"/>
    </source>
</evidence>
<dbReference type="OrthoDB" id="5335493at2759"/>
<dbReference type="GeneID" id="28763999"/>
<proteinExistence type="predicted"/>
<dbReference type="AlphaFoldDB" id="A0A177BY18"/>
<organism evidence="1 2">
    <name type="scientific">Paraphaeosphaeria sporulosa</name>
    <dbReference type="NCBI Taxonomy" id="1460663"/>
    <lineage>
        <taxon>Eukaryota</taxon>
        <taxon>Fungi</taxon>
        <taxon>Dikarya</taxon>
        <taxon>Ascomycota</taxon>
        <taxon>Pezizomycotina</taxon>
        <taxon>Dothideomycetes</taxon>
        <taxon>Pleosporomycetidae</taxon>
        <taxon>Pleosporales</taxon>
        <taxon>Massarineae</taxon>
        <taxon>Didymosphaeriaceae</taxon>
        <taxon>Paraphaeosphaeria</taxon>
    </lineage>
</organism>
<dbReference type="EMBL" id="KV441560">
    <property type="protein sequence ID" value="OAG00026.1"/>
    <property type="molecule type" value="Genomic_DNA"/>
</dbReference>
<keyword evidence="2" id="KW-1185">Reference proteome</keyword>
<dbReference type="PANTHER" id="PTHR42085:SF1">
    <property type="entry name" value="F-BOX DOMAIN-CONTAINING PROTEIN"/>
    <property type="match status" value="1"/>
</dbReference>
<name>A0A177BY18_9PLEO</name>
<dbReference type="Proteomes" id="UP000077069">
    <property type="component" value="Unassembled WGS sequence"/>
</dbReference>
<sequence length="487" mass="55849">MARSSQSTVKHSAKRRYIFDLPAGFAVRPQSPTICRLSRPQARSHVRHGRKSKFDFFGLPAELRKLIYSYAVSSPHNPDAGRVYLIRQKQGEYRDFTGLPLVCNAMYKEYTSTLVQNTTVTVRAEDVNEYIGNFYADRDGALKHGDMQVSYIAYGRPVAWDVIDVASRFSFKLDVSQLLKLQCRLPRMRVSFLCYSQTFINKEPMYWTQMTEDFNELFSAAPIYGPTLPGAGPIPSILPGMVEYFEDKTDYELSVNACWPQPGHTSATSHHRPAVVFDIKFDASKNPDMPFSEHWRNRSELKRLADTPWNVDEMLELEEDLITPRFDIDQMWTLLHQTGLYNMGVSDWFLNFNREYFTLHPDDFCPPLISGDQPRIQDAGKVDKDEEMTEGNDVSATVYRPLPLPFVPFVDKAPGTENSFLEYQSITTLDEDHGFGRCSDTSFEELRLLTYKHQAGQSQEPLYPDRPEDEDTPSVFQELLREAGIDA</sequence>
<evidence type="ECO:0008006" key="3">
    <source>
        <dbReference type="Google" id="ProtNLM"/>
    </source>
</evidence>
<dbReference type="PANTHER" id="PTHR42085">
    <property type="entry name" value="F-BOX DOMAIN-CONTAINING PROTEIN"/>
    <property type="match status" value="1"/>
</dbReference>
<protein>
    <recommendedName>
        <fullName evidence="3">F-box domain-containing protein</fullName>
    </recommendedName>
</protein>
<reference evidence="1 2" key="1">
    <citation type="submission" date="2016-05" db="EMBL/GenBank/DDBJ databases">
        <title>Comparative analysis of secretome profiles of manganese(II)-oxidizing ascomycete fungi.</title>
        <authorList>
            <consortium name="DOE Joint Genome Institute"/>
            <person name="Zeiner C.A."/>
            <person name="Purvine S.O."/>
            <person name="Zink E.M."/>
            <person name="Wu S."/>
            <person name="Pasa-Tolic L."/>
            <person name="Chaput D.L."/>
            <person name="Haridas S."/>
            <person name="Grigoriev I.V."/>
            <person name="Santelli C.M."/>
            <person name="Hansel C.M."/>
        </authorList>
    </citation>
    <scope>NUCLEOTIDE SEQUENCE [LARGE SCALE GENOMIC DNA]</scope>
    <source>
        <strain evidence="1 2">AP3s5-JAC2a</strain>
    </source>
</reference>